<dbReference type="InterPro" id="IPR017946">
    <property type="entry name" value="PLC-like_Pdiesterase_TIM-brl"/>
</dbReference>
<sequence>MKTPGTTVKRGLALGALMIAAPVSVIGPGAAAAAAPVEPVGATTREVSRASTTAASAAIELGSWMDQLSGTIGARPLNQIVIPGSHDAGTAGITKDSGVCDAGDTADVARQWPALAAGMSRTQSGSLVQQLNGGSRYLDLRLCKQNGTWYSYHGGPLGRRFFDSRNAAGEVTPGEARELADWIKAHPREIVILRVAATGPAATLAEDRRAAITALGDLVGGGPGHPAIADGSLGPTSTYDRFMAAGKHVIIVDDTNSTSYPWAWRQPNVQDYRGSYVGVSTAWQDILMASLDPDLAQDTFEAVLKRGDEVLGRAPGATADKFFVQQAIIDPTHSIPNAAFLQILATFRLTSPWKADNFLISLENDLNRQLLGKLRTGWNHTNVTDNMNIVMTDDVNQNRAGVGAGELQREIISKNLPQRVTSHTFYTSTRGPDGTWREPRPLLGTGNAFRFAGSRQAVAAMPDGSTQVLGVGLDGNIWHNVVGSDGGWQGWNALPAADNEHVGFAAEDITITGMPNGDSQVVAVGRDGFTYHNIRYAKGSWQGWAAMAGDDWGRLKASRVAAAGMPDGSTQVLVSGGDGRMRLSTRGADGNWNAWSPVPGMNTPDLTGSALSIAALPQGDSQVAIIGEDGTVWHTVRRADGRWTGWGRPAGVSGSAMGASEVSLIGMPNGDSHVAVVGDDGTVYHAVRHRAGDWTPFRPVPGIRGAGTFAGDRVGIAGLPDGSSRLLLTTR</sequence>
<keyword evidence="1" id="KW-0732">Signal</keyword>
<evidence type="ECO:0008006" key="4">
    <source>
        <dbReference type="Google" id="ProtNLM"/>
    </source>
</evidence>
<dbReference type="Proteomes" id="UP001598448">
    <property type="component" value="Unassembled WGS sequence"/>
</dbReference>
<reference evidence="2 3" key="1">
    <citation type="submission" date="2024-09" db="EMBL/GenBank/DDBJ databases">
        <title>The Natural Products Discovery Center: Release of the First 8490 Sequenced Strains for Exploring Actinobacteria Biosynthetic Diversity.</title>
        <authorList>
            <person name="Kalkreuter E."/>
            <person name="Kautsar S.A."/>
            <person name="Yang D."/>
            <person name="Bader C.D."/>
            <person name="Teijaro C.N."/>
            <person name="Fluegel L."/>
            <person name="Davis C.M."/>
            <person name="Simpson J.R."/>
            <person name="Lauterbach L."/>
            <person name="Steele A.D."/>
            <person name="Gui C."/>
            <person name="Meng S."/>
            <person name="Li G."/>
            <person name="Viehrig K."/>
            <person name="Ye F."/>
            <person name="Su P."/>
            <person name="Kiefer A.F."/>
            <person name="Nichols A."/>
            <person name="Cepeda A.J."/>
            <person name="Yan W."/>
            <person name="Fan B."/>
            <person name="Jiang Y."/>
            <person name="Adhikari A."/>
            <person name="Zheng C.-J."/>
            <person name="Schuster L."/>
            <person name="Cowan T.M."/>
            <person name="Smanski M.J."/>
            <person name="Chevrette M.G."/>
            <person name="De Carvalho L.P.S."/>
            <person name="Shen B."/>
        </authorList>
    </citation>
    <scope>NUCLEOTIDE SEQUENCE [LARGE SCALE GENOMIC DNA]</scope>
    <source>
        <strain evidence="2 3">NPDC058348</strain>
    </source>
</reference>
<accession>A0ABW6FKH8</accession>
<dbReference type="Gene3D" id="3.20.20.190">
    <property type="entry name" value="Phosphatidylinositol (PI) phosphodiesterase"/>
    <property type="match status" value="1"/>
</dbReference>
<dbReference type="Gene3D" id="2.120.10.70">
    <property type="entry name" value="Fucose-specific lectin"/>
    <property type="match status" value="1"/>
</dbReference>
<dbReference type="EMBL" id="JBHXIJ010000052">
    <property type="protein sequence ID" value="MFD5099362.1"/>
    <property type="molecule type" value="Genomic_DNA"/>
</dbReference>
<dbReference type="InterPro" id="IPR051057">
    <property type="entry name" value="PI-PLC_domain"/>
</dbReference>
<protein>
    <recommendedName>
        <fullName evidence="4">Phosphatidylinositol diacylglycerol-lyase</fullName>
    </recommendedName>
</protein>
<dbReference type="CDD" id="cd08557">
    <property type="entry name" value="PI-PLCc_bacteria_like"/>
    <property type="match status" value="1"/>
</dbReference>
<evidence type="ECO:0000313" key="3">
    <source>
        <dbReference type="Proteomes" id="UP001598448"/>
    </source>
</evidence>
<dbReference type="PROSITE" id="PS50007">
    <property type="entry name" value="PIPLC_X_DOMAIN"/>
    <property type="match status" value="1"/>
</dbReference>
<evidence type="ECO:0000313" key="2">
    <source>
        <dbReference type="EMBL" id="MFD5099362.1"/>
    </source>
</evidence>
<dbReference type="SUPFAM" id="SSF89372">
    <property type="entry name" value="Fucose-specific lectin"/>
    <property type="match status" value="1"/>
</dbReference>
<name>A0ABW6FKH8_9ACTN</name>
<feature type="signal peptide" evidence="1">
    <location>
        <begin position="1"/>
        <end position="26"/>
    </location>
</feature>
<keyword evidence="3" id="KW-1185">Reference proteome</keyword>
<dbReference type="PANTHER" id="PTHR13593:SF113">
    <property type="entry name" value="SI:DKEY-266F7.9"/>
    <property type="match status" value="1"/>
</dbReference>
<organism evidence="2 3">
    <name type="scientific">Streptomyces albidochromogenes</name>
    <dbReference type="NCBI Taxonomy" id="329524"/>
    <lineage>
        <taxon>Bacteria</taxon>
        <taxon>Bacillati</taxon>
        <taxon>Actinomycetota</taxon>
        <taxon>Actinomycetes</taxon>
        <taxon>Kitasatosporales</taxon>
        <taxon>Streptomycetaceae</taxon>
        <taxon>Streptomyces</taxon>
    </lineage>
</organism>
<feature type="chain" id="PRO_5045144350" description="Phosphatidylinositol diacylglycerol-lyase" evidence="1">
    <location>
        <begin position="27"/>
        <end position="731"/>
    </location>
</feature>
<dbReference type="RefSeq" id="WP_386711830.1">
    <property type="nucleotide sequence ID" value="NZ_JBHXIJ010000052.1"/>
</dbReference>
<comment type="caution">
    <text evidence="2">The sequence shown here is derived from an EMBL/GenBank/DDBJ whole genome shotgun (WGS) entry which is preliminary data.</text>
</comment>
<gene>
    <name evidence="2" type="ORF">ACFWJN_10375</name>
</gene>
<dbReference type="SUPFAM" id="SSF51695">
    <property type="entry name" value="PLC-like phosphodiesterases"/>
    <property type="match status" value="1"/>
</dbReference>
<dbReference type="PANTHER" id="PTHR13593">
    <property type="match status" value="1"/>
</dbReference>
<evidence type="ECO:0000256" key="1">
    <source>
        <dbReference type="SAM" id="SignalP"/>
    </source>
</evidence>
<proteinExistence type="predicted"/>